<comment type="caution">
    <text evidence="7">The sequence shown here is derived from an EMBL/GenBank/DDBJ whole genome shotgun (WGS) entry which is preliminary data.</text>
</comment>
<dbReference type="PANTHER" id="PTHR21237">
    <property type="entry name" value="GRPE PROTEIN"/>
    <property type="match status" value="1"/>
</dbReference>
<feature type="compositionally biased region" description="Acidic residues" evidence="6">
    <location>
        <begin position="336"/>
        <end position="367"/>
    </location>
</feature>
<comment type="similarity">
    <text evidence="1 3 4">Belongs to the GrpE family.</text>
</comment>
<name>A0A2A5QRQ8_9EURY</name>
<evidence type="ECO:0000256" key="5">
    <source>
        <dbReference type="SAM" id="Coils"/>
    </source>
</evidence>
<dbReference type="Gene3D" id="3.90.20.20">
    <property type="match status" value="1"/>
</dbReference>
<dbReference type="SUPFAM" id="SSF51064">
    <property type="entry name" value="Head domain of nucleotide exchange factor GrpE"/>
    <property type="match status" value="1"/>
</dbReference>
<dbReference type="GO" id="GO:0005737">
    <property type="term" value="C:cytoplasm"/>
    <property type="evidence" value="ECO:0007669"/>
    <property type="project" value="UniProtKB-SubCell"/>
</dbReference>
<feature type="compositionally biased region" description="Basic and acidic residues" evidence="6">
    <location>
        <begin position="90"/>
        <end position="99"/>
    </location>
</feature>
<dbReference type="CDD" id="cd00446">
    <property type="entry name" value="GrpE"/>
    <property type="match status" value="1"/>
</dbReference>
<evidence type="ECO:0000256" key="2">
    <source>
        <dbReference type="ARBA" id="ARBA00023186"/>
    </source>
</evidence>
<proteinExistence type="inferred from homology"/>
<dbReference type="Pfam" id="PF01025">
    <property type="entry name" value="GrpE"/>
    <property type="match status" value="1"/>
</dbReference>
<evidence type="ECO:0000313" key="8">
    <source>
        <dbReference type="Proteomes" id="UP000219689"/>
    </source>
</evidence>
<dbReference type="SUPFAM" id="SSF58014">
    <property type="entry name" value="Coiled-coil domain of nucleotide exchange factor GrpE"/>
    <property type="match status" value="1"/>
</dbReference>
<feature type="compositionally biased region" description="Low complexity" evidence="6">
    <location>
        <begin position="49"/>
        <end position="84"/>
    </location>
</feature>
<keyword evidence="2 3" id="KW-0143">Chaperone</keyword>
<evidence type="ECO:0000256" key="4">
    <source>
        <dbReference type="RuleBase" id="RU004478"/>
    </source>
</evidence>
<dbReference type="AlphaFoldDB" id="A0A2A5QRQ8"/>
<comment type="subcellular location">
    <subcellularLocation>
        <location evidence="3">Cytoplasm</location>
    </subcellularLocation>
</comment>
<gene>
    <name evidence="3 7" type="primary">grpE</name>
    <name evidence="7" type="ORF">CP557_02670</name>
</gene>
<keyword evidence="8" id="KW-1185">Reference proteome</keyword>
<keyword evidence="3" id="KW-0346">Stress response</keyword>
<dbReference type="OrthoDB" id="372230at2157"/>
<feature type="region of interest" description="Disordered" evidence="6">
    <location>
        <begin position="299"/>
        <end position="367"/>
    </location>
</feature>
<dbReference type="PANTHER" id="PTHR21237:SF23">
    <property type="entry name" value="GRPE PROTEIN HOMOLOG, MITOCHONDRIAL"/>
    <property type="match status" value="1"/>
</dbReference>
<organism evidence="7 8">
    <name type="scientific">Natrinema ejinorense</name>
    <dbReference type="NCBI Taxonomy" id="373386"/>
    <lineage>
        <taxon>Archaea</taxon>
        <taxon>Methanobacteriati</taxon>
        <taxon>Methanobacteriota</taxon>
        <taxon>Stenosarchaea group</taxon>
        <taxon>Halobacteria</taxon>
        <taxon>Halobacteriales</taxon>
        <taxon>Natrialbaceae</taxon>
        <taxon>Natrinema</taxon>
    </lineage>
</organism>
<evidence type="ECO:0000256" key="1">
    <source>
        <dbReference type="ARBA" id="ARBA00009054"/>
    </source>
</evidence>
<evidence type="ECO:0000256" key="6">
    <source>
        <dbReference type="SAM" id="MobiDB-lite"/>
    </source>
</evidence>
<dbReference type="Proteomes" id="UP000219689">
    <property type="component" value="Unassembled WGS sequence"/>
</dbReference>
<keyword evidence="5" id="KW-0175">Coiled coil</keyword>
<evidence type="ECO:0000313" key="7">
    <source>
        <dbReference type="EMBL" id="PCR89530.1"/>
    </source>
</evidence>
<feature type="region of interest" description="Disordered" evidence="6">
    <location>
        <begin position="248"/>
        <end position="268"/>
    </location>
</feature>
<feature type="region of interest" description="Disordered" evidence="6">
    <location>
        <begin position="1"/>
        <end position="99"/>
    </location>
</feature>
<dbReference type="GO" id="GO:0042803">
    <property type="term" value="F:protein homodimerization activity"/>
    <property type="evidence" value="ECO:0007669"/>
    <property type="project" value="InterPro"/>
</dbReference>
<dbReference type="HAMAP" id="MF_01151">
    <property type="entry name" value="GrpE"/>
    <property type="match status" value="1"/>
</dbReference>
<accession>A0A2A5QRQ8</accession>
<dbReference type="GO" id="GO:0000774">
    <property type="term" value="F:adenyl-nucleotide exchange factor activity"/>
    <property type="evidence" value="ECO:0007669"/>
    <property type="project" value="InterPro"/>
</dbReference>
<dbReference type="GO" id="GO:0006457">
    <property type="term" value="P:protein folding"/>
    <property type="evidence" value="ECO:0007669"/>
    <property type="project" value="InterPro"/>
</dbReference>
<dbReference type="RefSeq" id="WP_097378476.1">
    <property type="nucleotide sequence ID" value="NZ_NXNI01000001.1"/>
</dbReference>
<dbReference type="GO" id="GO:0051087">
    <property type="term" value="F:protein-folding chaperone binding"/>
    <property type="evidence" value="ECO:0007669"/>
    <property type="project" value="InterPro"/>
</dbReference>
<feature type="coiled-coil region" evidence="5">
    <location>
        <begin position="116"/>
        <end position="225"/>
    </location>
</feature>
<reference evidence="7 8" key="1">
    <citation type="submission" date="2017-09" db="EMBL/GenBank/DDBJ databases">
        <title>Genome sequences of Natrinema ejinorence JCM 13890T.</title>
        <authorList>
            <person name="Roh S.W."/>
            <person name="Kim Y.B."/>
            <person name="Kim J.Y."/>
        </authorList>
    </citation>
    <scope>NUCLEOTIDE SEQUENCE [LARGE SCALE GENOMIC DNA]</scope>
    <source>
        <strain evidence="7 8">JCM 13890</strain>
    </source>
</reference>
<dbReference type="Gene3D" id="2.30.22.10">
    <property type="entry name" value="Head domain of nucleotide exchange factor GrpE"/>
    <property type="match status" value="1"/>
</dbReference>
<evidence type="ECO:0000256" key="3">
    <source>
        <dbReference type="HAMAP-Rule" id="MF_01151"/>
    </source>
</evidence>
<dbReference type="InterPro" id="IPR009012">
    <property type="entry name" value="GrpE_head"/>
</dbReference>
<sequence length="367" mass="39664">MSEDEGTNTSAQGVPSEEESDDGEAADVNSAESTAGESDPSPETDDSSSESPAPDTDSSGDTAGGAEAEATGDPAPADGASGDGPETGEDVQRVLDRVTEYDDELAHKVNSIVEEAQALNGTVAHQREELEDLTERIESQAETIGELQDELEEYEQALTDRDDRLEEYEAEVEDLKSRLKRKQADFQNYKKRAKKRQQQIKDRAAEDLVERLIGVRDNLKRALEEDSGDAESLREGVEMTLREFDRILEDENVSEIDPQPGTETDPQRHEVMMQVDSDQPEGTIADVYTPGYEMGDKVIQNAQVTVSNGEHADSSGDDEDAAESTDHAGGAGTDDSTADEDDAAIELGGEVDSDDESVDTPADETDD</sequence>
<keyword evidence="3" id="KW-0963">Cytoplasm</keyword>
<dbReference type="InterPro" id="IPR000740">
    <property type="entry name" value="GrpE"/>
</dbReference>
<dbReference type="InterPro" id="IPR013805">
    <property type="entry name" value="GrpE_CC"/>
</dbReference>
<protein>
    <recommendedName>
        <fullName evidence="3">Protein GrpE</fullName>
    </recommendedName>
    <alternativeName>
        <fullName evidence="3">HSP-70 cofactor</fullName>
    </alternativeName>
</protein>
<dbReference type="EMBL" id="NXNI01000001">
    <property type="protein sequence ID" value="PCR89530.1"/>
    <property type="molecule type" value="Genomic_DNA"/>
</dbReference>
<comment type="subunit">
    <text evidence="3">Homodimer.</text>
</comment>
<feature type="compositionally biased region" description="Acidic residues" evidence="6">
    <location>
        <begin position="16"/>
        <end position="25"/>
    </location>
</feature>
<dbReference type="PRINTS" id="PR00773">
    <property type="entry name" value="GRPEPROTEIN"/>
</dbReference>
<comment type="function">
    <text evidence="3">Participates actively in the response to hyperosmotic and heat shock by preventing the aggregation of stress-denatured proteins, in association with DnaK and GrpE. It is the nucleotide exchange factor for DnaK and may function as a thermosensor. Unfolded proteins bind initially to DnaJ; upon interaction with the DnaJ-bound protein, DnaK hydrolyzes its bound ATP, resulting in the formation of a stable complex. GrpE releases ADP from DnaK; ATP binding to DnaK triggers the release of the substrate protein, thus completing the reaction cycle. Several rounds of ATP-dependent interactions between DnaJ, DnaK and GrpE are required for fully efficient folding.</text>
</comment>
<dbReference type="GO" id="GO:0051082">
    <property type="term" value="F:unfolded protein binding"/>
    <property type="evidence" value="ECO:0007669"/>
    <property type="project" value="TreeGrafter"/>
</dbReference>